<reference evidence="1 2" key="1">
    <citation type="submission" date="2015-04" db="EMBL/GenBank/DDBJ databases">
        <title>Comparative genomics of rhizobia nodulating Arachis hypogaea in China.</title>
        <authorList>
            <person name="Li Y."/>
        </authorList>
    </citation>
    <scope>NUCLEOTIDE SEQUENCE [LARGE SCALE GENOMIC DNA]</scope>
    <source>
        <strain evidence="1 2">CCBAU 51787</strain>
    </source>
</reference>
<gene>
    <name evidence="1" type="ORF">XH94_32510</name>
</gene>
<organism evidence="1 2">
    <name type="scientific">Bradyrhizobium zhanjiangense</name>
    <dbReference type="NCBI Taxonomy" id="1325107"/>
    <lineage>
        <taxon>Bacteria</taxon>
        <taxon>Pseudomonadati</taxon>
        <taxon>Pseudomonadota</taxon>
        <taxon>Alphaproteobacteria</taxon>
        <taxon>Hyphomicrobiales</taxon>
        <taxon>Nitrobacteraceae</taxon>
        <taxon>Bradyrhizobium</taxon>
    </lineage>
</organism>
<dbReference type="RefSeq" id="WP_128947122.1">
    <property type="nucleotide sequence ID" value="NZ_LBJM01000089.1"/>
</dbReference>
<dbReference type="EMBL" id="LBJM01000089">
    <property type="protein sequence ID" value="RXH31989.1"/>
    <property type="molecule type" value="Genomic_DNA"/>
</dbReference>
<proteinExistence type="predicted"/>
<evidence type="ECO:0000313" key="2">
    <source>
        <dbReference type="Proteomes" id="UP000290565"/>
    </source>
</evidence>
<protein>
    <submittedName>
        <fullName evidence="1">Uncharacterized protein</fullName>
    </submittedName>
</protein>
<comment type="caution">
    <text evidence="1">The sequence shown here is derived from an EMBL/GenBank/DDBJ whole genome shotgun (WGS) entry which is preliminary data.</text>
</comment>
<accession>A0A4V1L2L1</accession>
<evidence type="ECO:0000313" key="1">
    <source>
        <dbReference type="EMBL" id="RXH31989.1"/>
    </source>
</evidence>
<sequence>MSGNHEKIHQAEKVTDVIVDGFNGAQRALSTCWVNGYGVLTDPSRVQSDLHRAKQEIDKALAAMRNFRAWPTHEDYGG</sequence>
<dbReference type="AlphaFoldDB" id="A0A4V1L2L1"/>
<name>A0A4V1L2L1_9BRAD</name>
<dbReference type="Proteomes" id="UP000290565">
    <property type="component" value="Unassembled WGS sequence"/>
</dbReference>